<evidence type="ECO:0000256" key="1">
    <source>
        <dbReference type="SAM" id="MobiDB-lite"/>
    </source>
</evidence>
<feature type="region of interest" description="Disordered" evidence="1">
    <location>
        <begin position="384"/>
        <end position="411"/>
    </location>
</feature>
<accession>A0A2U8HI52</accession>
<dbReference type="EMBL" id="CP022190">
    <property type="protein sequence ID" value="AWI85679.1"/>
    <property type="molecule type" value="Genomic_DNA"/>
</dbReference>
<sequence length="452" mass="48186">MTQRILEKTLTLPKGVALPKLALGRGIKYNADLGVNPFKYGFVGGIDSHNGTPSNVEEDNFAVGNHGYADQTAEIRSTSVLEGEMQISDVNPGALIAIWAESNTRGAIWESMRAKETFATSGPRTKVRVFAAQGFAESYDSYDAMVTDGYAKGVPMGGDYTGTEAPQFLVWAMKDPIGPNLDRIQIIKGWYENGEMKDTIYDVAASGDRLQADGSVTPVDAPINMETGEFNTEKGDLERMTVWTDPDWPPDIGAFYYAHRGTAARLPSRAPRSLHPAAGYRVPAGAPPACRGRGRGVGSGARVVAGGRRGPAGPARQAGDADGLGADFGAGTGKLIRWRLCGHTLGAAGRDVVRARALGAGDAPRFGDGKPARGPRALRLRLTAAAPGRDADRAQHPAGRRRGHPPQGRHLHRECARSAILTLGHRPWCLGSCRRLGEREHPGGNLGCLRLA</sequence>
<proteinExistence type="predicted"/>
<dbReference type="KEGG" id="ypac:CEW88_18440"/>
<dbReference type="AlphaFoldDB" id="A0A2U8HI52"/>
<dbReference type="Pfam" id="PF12228">
    <property type="entry name" value="DUF3604"/>
    <property type="match status" value="1"/>
</dbReference>
<protein>
    <recommendedName>
        <fullName evidence="4">DUF3604 domain-containing protein</fullName>
    </recommendedName>
</protein>
<feature type="compositionally biased region" description="Basic residues" evidence="1">
    <location>
        <begin position="398"/>
        <end position="411"/>
    </location>
</feature>
<name>A0A2U8HI52_9RHOB</name>
<evidence type="ECO:0000313" key="2">
    <source>
        <dbReference type="EMBL" id="AWI85679.1"/>
    </source>
</evidence>
<evidence type="ECO:0000313" key="3">
    <source>
        <dbReference type="Proteomes" id="UP000244915"/>
    </source>
</evidence>
<reference evidence="2 3" key="1">
    <citation type="submission" date="2017-06" db="EMBL/GenBank/DDBJ databases">
        <title>Yangia sp. YSBP01 complete genome sequence.</title>
        <authorList>
            <person name="Woo J.-H."/>
            <person name="Kim H.-S."/>
        </authorList>
    </citation>
    <scope>NUCLEOTIDE SEQUENCE [LARGE SCALE GENOMIC DNA]</scope>
    <source>
        <strain evidence="2 3">YSBP01</strain>
    </source>
</reference>
<organism evidence="2 3">
    <name type="scientific">Alloyangia pacifica</name>
    <dbReference type="NCBI Taxonomy" id="311180"/>
    <lineage>
        <taxon>Bacteria</taxon>
        <taxon>Pseudomonadati</taxon>
        <taxon>Pseudomonadota</taxon>
        <taxon>Alphaproteobacteria</taxon>
        <taxon>Rhodobacterales</taxon>
        <taxon>Roseobacteraceae</taxon>
        <taxon>Alloyangia</taxon>
    </lineage>
</organism>
<evidence type="ECO:0008006" key="4">
    <source>
        <dbReference type="Google" id="ProtNLM"/>
    </source>
</evidence>
<gene>
    <name evidence="2" type="ORF">CEW88_18440</name>
</gene>
<dbReference type="InterPro" id="IPR022028">
    <property type="entry name" value="DUF3604"/>
</dbReference>
<dbReference type="Proteomes" id="UP000244915">
    <property type="component" value="Chromosome 2"/>
</dbReference>